<dbReference type="Proteomes" id="UP000053237">
    <property type="component" value="Unassembled WGS sequence"/>
</dbReference>
<evidence type="ECO:0000313" key="2">
    <source>
        <dbReference type="Proteomes" id="UP000053237"/>
    </source>
</evidence>
<organism evidence="1 2">
    <name type="scientific">Albugo candida</name>
    <dbReference type="NCBI Taxonomy" id="65357"/>
    <lineage>
        <taxon>Eukaryota</taxon>
        <taxon>Sar</taxon>
        <taxon>Stramenopiles</taxon>
        <taxon>Oomycota</taxon>
        <taxon>Peronosporomycetes</taxon>
        <taxon>Albuginales</taxon>
        <taxon>Albuginaceae</taxon>
        <taxon>Albugo</taxon>
    </lineage>
</organism>
<keyword evidence="2" id="KW-1185">Reference proteome</keyword>
<dbReference type="AlphaFoldDB" id="A0A024FWB0"/>
<proteinExistence type="predicted"/>
<evidence type="ECO:0000313" key="1">
    <source>
        <dbReference type="EMBL" id="CCI11438.1"/>
    </source>
</evidence>
<gene>
    <name evidence="1" type="ORF">BN9_129070</name>
</gene>
<dbReference type="InParanoid" id="A0A024FWB0"/>
<comment type="caution">
    <text evidence="1">The sequence shown here is derived from an EMBL/GenBank/DDBJ whole genome shotgun (WGS) entry which is preliminary data.</text>
</comment>
<protein>
    <submittedName>
        <fullName evidence="1">Uncharacterized protein</fullName>
    </submittedName>
</protein>
<dbReference type="EMBL" id="CAIX01001037">
    <property type="protein sequence ID" value="CCI11438.1"/>
    <property type="molecule type" value="Genomic_DNA"/>
</dbReference>
<accession>A0A024FWB0</accession>
<dbReference type="STRING" id="65357.A0A024FWB0"/>
<sequence>MAGAPIRSVGNAFLMAAPYDPFTTLRNLAMEASWLYKETSLYQQMEIHTKDRPIYVDVGLPEKTIRVIDTYDPLWLAIGIYSKRQEILRSLVITHLVYDEKTASNHPHVFKLKAPFTQIDEKSPRARWDDEQYFEELSNMLLIKSLMLVLFLDQAQSS</sequence>
<dbReference type="OrthoDB" id="2148418at2759"/>
<name>A0A024FWB0_9STRA</name>
<reference evidence="1 2" key="1">
    <citation type="submission" date="2012-05" db="EMBL/GenBank/DDBJ databases">
        <title>Recombination and specialization in a pathogen metapopulation.</title>
        <authorList>
            <person name="Gardiner A."/>
            <person name="Kemen E."/>
            <person name="Schultz-Larsen T."/>
            <person name="MacLean D."/>
            <person name="Van Oosterhout C."/>
            <person name="Jones J.D.G."/>
        </authorList>
    </citation>
    <scope>NUCLEOTIDE SEQUENCE [LARGE SCALE GENOMIC DNA]</scope>
    <source>
        <strain evidence="1 2">Ac Nc2</strain>
    </source>
</reference>